<feature type="transmembrane region" description="Helical" evidence="6">
    <location>
        <begin position="414"/>
        <end position="445"/>
    </location>
</feature>
<gene>
    <name evidence="7" type="ORF">FisN_3Lh012</name>
</gene>
<name>A0A1Z5JZ14_FISSO</name>
<evidence type="ECO:0000256" key="2">
    <source>
        <dbReference type="ARBA" id="ARBA00007168"/>
    </source>
</evidence>
<proteinExistence type="inferred from homology"/>
<organism evidence="7 8">
    <name type="scientific">Fistulifera solaris</name>
    <name type="common">Oleaginous diatom</name>
    <dbReference type="NCBI Taxonomy" id="1519565"/>
    <lineage>
        <taxon>Eukaryota</taxon>
        <taxon>Sar</taxon>
        <taxon>Stramenopiles</taxon>
        <taxon>Ochrophyta</taxon>
        <taxon>Bacillariophyta</taxon>
        <taxon>Bacillariophyceae</taxon>
        <taxon>Bacillariophycidae</taxon>
        <taxon>Naviculales</taxon>
        <taxon>Naviculaceae</taxon>
        <taxon>Fistulifera</taxon>
    </lineage>
</organism>
<dbReference type="GO" id="GO:0005886">
    <property type="term" value="C:plasma membrane"/>
    <property type="evidence" value="ECO:0007669"/>
    <property type="project" value="UniProtKB-SubCell"/>
</dbReference>
<feature type="transmembrane region" description="Helical" evidence="6">
    <location>
        <begin position="138"/>
        <end position="156"/>
    </location>
</feature>
<feature type="transmembrane region" description="Helical" evidence="6">
    <location>
        <begin position="379"/>
        <end position="402"/>
    </location>
</feature>
<feature type="transmembrane region" description="Helical" evidence="6">
    <location>
        <begin position="230"/>
        <end position="247"/>
    </location>
</feature>
<dbReference type="Pfam" id="PF04515">
    <property type="entry name" value="Choline_transpo"/>
    <property type="match status" value="1"/>
</dbReference>
<reference evidence="7 8" key="1">
    <citation type="journal article" date="2015" name="Plant Cell">
        <title>Oil accumulation by the oleaginous diatom Fistulifera solaris as revealed by the genome and transcriptome.</title>
        <authorList>
            <person name="Tanaka T."/>
            <person name="Maeda Y."/>
            <person name="Veluchamy A."/>
            <person name="Tanaka M."/>
            <person name="Abida H."/>
            <person name="Marechal E."/>
            <person name="Bowler C."/>
            <person name="Muto M."/>
            <person name="Sunaga Y."/>
            <person name="Tanaka M."/>
            <person name="Yoshino T."/>
            <person name="Taniguchi T."/>
            <person name="Fukuda Y."/>
            <person name="Nemoto M."/>
            <person name="Matsumoto M."/>
            <person name="Wong P.S."/>
            <person name="Aburatani S."/>
            <person name="Fujibuchi W."/>
        </authorList>
    </citation>
    <scope>NUCLEOTIDE SEQUENCE [LARGE SCALE GENOMIC DNA]</scope>
    <source>
        <strain evidence="7 8">JPCC DA0580</strain>
    </source>
</reference>
<dbReference type="AlphaFoldDB" id="A0A1Z5JZ14"/>
<protein>
    <recommendedName>
        <fullName evidence="6">Choline transporter-like protein</fullName>
    </recommendedName>
</protein>
<accession>A0A1Z5JZ14</accession>
<evidence type="ECO:0000256" key="1">
    <source>
        <dbReference type="ARBA" id="ARBA00004141"/>
    </source>
</evidence>
<keyword evidence="8" id="KW-1185">Reference proteome</keyword>
<evidence type="ECO:0000256" key="3">
    <source>
        <dbReference type="ARBA" id="ARBA00022692"/>
    </source>
</evidence>
<dbReference type="EMBL" id="BDSP01000134">
    <property type="protein sequence ID" value="GAX19078.1"/>
    <property type="molecule type" value="Genomic_DNA"/>
</dbReference>
<feature type="transmembrane region" description="Helical" evidence="6">
    <location>
        <begin position="81"/>
        <end position="103"/>
    </location>
</feature>
<feature type="transmembrane region" description="Helical" evidence="6">
    <location>
        <begin position="254"/>
        <end position="275"/>
    </location>
</feature>
<dbReference type="PANTHER" id="PTHR12385:SF4">
    <property type="entry name" value="PROTEIN PNS1"/>
    <property type="match status" value="1"/>
</dbReference>
<feature type="transmembrane region" description="Helical" evidence="6">
    <location>
        <begin position="177"/>
        <end position="202"/>
    </location>
</feature>
<feature type="transmembrane region" description="Helical" evidence="6">
    <location>
        <begin position="53"/>
        <end position="75"/>
    </location>
</feature>
<dbReference type="InterPro" id="IPR007603">
    <property type="entry name" value="Choline_transptr-like"/>
</dbReference>
<dbReference type="OrthoDB" id="44736at2759"/>
<evidence type="ECO:0000313" key="7">
    <source>
        <dbReference type="EMBL" id="GAX19078.1"/>
    </source>
</evidence>
<dbReference type="Proteomes" id="UP000198406">
    <property type="component" value="Unassembled WGS sequence"/>
</dbReference>
<feature type="transmembrane region" description="Helical" evidence="6">
    <location>
        <begin position="287"/>
        <end position="307"/>
    </location>
</feature>
<evidence type="ECO:0000256" key="6">
    <source>
        <dbReference type="RuleBase" id="RU368066"/>
    </source>
</evidence>
<keyword evidence="4 6" id="KW-1133">Transmembrane helix</keyword>
<evidence type="ECO:0000313" key="8">
    <source>
        <dbReference type="Proteomes" id="UP000198406"/>
    </source>
</evidence>
<comment type="subcellular location">
    <subcellularLocation>
        <location evidence="6">Cell membrane</location>
        <topology evidence="6">Multi-pass membrane protein</topology>
    </subcellularLocation>
    <subcellularLocation>
        <location evidence="1">Membrane</location>
        <topology evidence="1">Multi-pass membrane protein</topology>
    </subcellularLocation>
</comment>
<keyword evidence="3 6" id="KW-0812">Transmembrane</keyword>
<comment type="similarity">
    <text evidence="2 6">Belongs to the CTL (choline transporter-like) family.</text>
</comment>
<dbReference type="PANTHER" id="PTHR12385">
    <property type="entry name" value="CHOLINE TRANSPORTER-LIKE (SLC FAMILY 44)"/>
    <property type="match status" value="1"/>
</dbReference>
<evidence type="ECO:0000256" key="4">
    <source>
        <dbReference type="ARBA" id="ARBA00022989"/>
    </source>
</evidence>
<dbReference type="GO" id="GO:0022857">
    <property type="term" value="F:transmembrane transporter activity"/>
    <property type="evidence" value="ECO:0007669"/>
    <property type="project" value="UniProtKB-UniRule"/>
</dbReference>
<dbReference type="InParanoid" id="A0A1Z5JZ14"/>
<keyword evidence="5 6" id="KW-0472">Membrane</keyword>
<comment type="function">
    <text evidence="6">Choline transporter.</text>
</comment>
<feature type="transmembrane region" description="Helical" evidence="6">
    <location>
        <begin position="110"/>
        <end position="132"/>
    </location>
</feature>
<sequence>MDEKLLSLEGDEYFLQEQQGNLLAPSPLLTVRTDVSYPNTQERPVRAYRNRGAAFLFLMHLAVVFYCALQGGWPVAVERRLLGLLFLTGCTAVALSTIAWYAMTQYSQHFVVVALSSTFAGHFFAAGVLLYFRWWSGMLLTIAFAAVTLIYLRMVWDRTHVAAAQLQVALQAIERNKAVLSLAYFILLALQLWVLIWLMAWLGFYNLTYGENCSGYNDNDNQGYHCTVRLRGHVGVLIWFWLSFFWTTQVLRNVLRVTVAGVVGSFVCCPEYPAIGEAFRHATTSSFGSICFGSLLTALLQAMYQICRMLQRTSSSSSGNVFVCIVDCIVGFLERLTVYFHKWSYIYIGLYGDDYLTAGQNVLQLFRERGWDTIITDQLVVRTLQLSATMVGVSTGALALLMGPSLHWSKLVTFAIPALLGGTLSSILFLSVVGAAVDAIIVLFAEAPLELERNHPGLYRQMVTAWSQLYPDEFRAP</sequence>
<evidence type="ECO:0000256" key="5">
    <source>
        <dbReference type="ARBA" id="ARBA00023136"/>
    </source>
</evidence>
<comment type="caution">
    <text evidence="7">The sequence shown here is derived from an EMBL/GenBank/DDBJ whole genome shotgun (WGS) entry which is preliminary data.</text>
</comment>